<comment type="caution">
    <text evidence="2">The sequence shown here is derived from an EMBL/GenBank/DDBJ whole genome shotgun (WGS) entry which is preliminary data.</text>
</comment>
<dbReference type="Pfam" id="PF01041">
    <property type="entry name" value="DegT_DnrJ_EryC1"/>
    <property type="match status" value="1"/>
</dbReference>
<dbReference type="GO" id="GO:0030170">
    <property type="term" value="F:pyridoxal phosphate binding"/>
    <property type="evidence" value="ECO:0007669"/>
    <property type="project" value="UniProtKB-ARBA"/>
</dbReference>
<reference evidence="2" key="1">
    <citation type="journal article" date="2014" name="Front. Microbiol.">
        <title>High frequency of phylogenetically diverse reductive dehalogenase-homologous genes in deep subseafloor sedimentary metagenomes.</title>
        <authorList>
            <person name="Kawai M."/>
            <person name="Futagami T."/>
            <person name="Toyoda A."/>
            <person name="Takaki Y."/>
            <person name="Nishi S."/>
            <person name="Hori S."/>
            <person name="Arai W."/>
            <person name="Tsubouchi T."/>
            <person name="Morono Y."/>
            <person name="Uchiyama I."/>
            <person name="Ito T."/>
            <person name="Fujiyama A."/>
            <person name="Inagaki F."/>
            <person name="Takami H."/>
        </authorList>
    </citation>
    <scope>NUCLEOTIDE SEQUENCE</scope>
    <source>
        <strain evidence="2">Expedition CK06-06</strain>
    </source>
</reference>
<evidence type="ECO:0008006" key="3">
    <source>
        <dbReference type="Google" id="ProtNLM"/>
    </source>
</evidence>
<feature type="non-terminal residue" evidence="2">
    <location>
        <position position="349"/>
    </location>
</feature>
<name>X1QFI9_9ZZZZ</name>
<dbReference type="CDD" id="cd00616">
    <property type="entry name" value="AHBA_syn"/>
    <property type="match status" value="1"/>
</dbReference>
<dbReference type="AlphaFoldDB" id="X1QFI9"/>
<sequence>KLSLGTEESEAVARVLEKGQLAQGEEVERFEQEWASYIGTKFAIATNSGTSALHIALACLGIKKGDKVVTTPFSFIATASSIVMQGATPVFCDIKPMTYNLDPQQLGGNIDENTKAIMVVHLYGQPCDMAPILEIARKYNLHVIEDACQAHGAEYRGKKAGSIGHIGVFSFYPTKNITTGEGGMLTTNDTEIAEKARMLRAHGQGQRYRHEILGYNYRMTNIAAAIGSVQLKRLEQLNEKRIDNAGYYNQNLNTKIQKPGVIDGVKHVFHQYTIRVKDRRQFTNYLEQKGVGYGIYYPIPIHRQPLFREHNCLNLPVAQEASEQVVSLPVHPSLSKEELEYIAEVVNSY</sequence>
<dbReference type="InterPro" id="IPR015421">
    <property type="entry name" value="PyrdxlP-dep_Trfase_major"/>
</dbReference>
<dbReference type="PIRSF" id="PIRSF000390">
    <property type="entry name" value="PLP_StrS"/>
    <property type="match status" value="1"/>
</dbReference>
<dbReference type="InterPro" id="IPR000653">
    <property type="entry name" value="DegT/StrS_aminotransferase"/>
</dbReference>
<dbReference type="FunFam" id="3.40.640.10:FF:000089">
    <property type="entry name" value="Aminotransferase, DegT/DnrJ/EryC1/StrS family"/>
    <property type="match status" value="1"/>
</dbReference>
<dbReference type="GO" id="GO:0000271">
    <property type="term" value="P:polysaccharide biosynthetic process"/>
    <property type="evidence" value="ECO:0007669"/>
    <property type="project" value="TreeGrafter"/>
</dbReference>
<evidence type="ECO:0000256" key="1">
    <source>
        <dbReference type="ARBA" id="ARBA00022898"/>
    </source>
</evidence>
<protein>
    <recommendedName>
        <fullName evidence="3">DegT/DnrJ/EryC1/StrS family aminotransferase</fullName>
    </recommendedName>
</protein>
<dbReference type="SUPFAM" id="SSF53383">
    <property type="entry name" value="PLP-dependent transferases"/>
    <property type="match status" value="1"/>
</dbReference>
<dbReference type="GO" id="GO:0008483">
    <property type="term" value="F:transaminase activity"/>
    <property type="evidence" value="ECO:0007669"/>
    <property type="project" value="TreeGrafter"/>
</dbReference>
<dbReference type="PANTHER" id="PTHR30244">
    <property type="entry name" value="TRANSAMINASE"/>
    <property type="match status" value="1"/>
</dbReference>
<dbReference type="InterPro" id="IPR015422">
    <property type="entry name" value="PyrdxlP-dep_Trfase_small"/>
</dbReference>
<feature type="non-terminal residue" evidence="2">
    <location>
        <position position="1"/>
    </location>
</feature>
<organism evidence="2">
    <name type="scientific">marine sediment metagenome</name>
    <dbReference type="NCBI Taxonomy" id="412755"/>
    <lineage>
        <taxon>unclassified sequences</taxon>
        <taxon>metagenomes</taxon>
        <taxon>ecological metagenomes</taxon>
    </lineage>
</organism>
<dbReference type="Gene3D" id="3.40.640.10">
    <property type="entry name" value="Type I PLP-dependent aspartate aminotransferase-like (Major domain)"/>
    <property type="match status" value="1"/>
</dbReference>
<dbReference type="PANTHER" id="PTHR30244:SF34">
    <property type="entry name" value="DTDP-4-AMINO-4,6-DIDEOXYGALACTOSE TRANSAMINASE"/>
    <property type="match status" value="1"/>
</dbReference>
<proteinExistence type="predicted"/>
<accession>X1QFI9</accession>
<gene>
    <name evidence="2" type="ORF">S12H4_08818</name>
</gene>
<dbReference type="EMBL" id="BARW01003463">
    <property type="protein sequence ID" value="GAI67267.1"/>
    <property type="molecule type" value="Genomic_DNA"/>
</dbReference>
<dbReference type="InterPro" id="IPR015424">
    <property type="entry name" value="PyrdxlP-dep_Trfase"/>
</dbReference>
<dbReference type="Gene3D" id="3.90.1150.10">
    <property type="entry name" value="Aspartate Aminotransferase, domain 1"/>
    <property type="match status" value="1"/>
</dbReference>
<evidence type="ECO:0000313" key="2">
    <source>
        <dbReference type="EMBL" id="GAI67267.1"/>
    </source>
</evidence>
<keyword evidence="1" id="KW-0663">Pyridoxal phosphate</keyword>